<evidence type="ECO:0000313" key="1">
    <source>
        <dbReference type="EMBL" id="GER38679.1"/>
    </source>
</evidence>
<protein>
    <submittedName>
        <fullName evidence="1">Beta xylosidase</fullName>
    </submittedName>
</protein>
<dbReference type="Proteomes" id="UP000325081">
    <property type="component" value="Unassembled WGS sequence"/>
</dbReference>
<gene>
    <name evidence="1" type="ORF">STAS_15210</name>
</gene>
<sequence>MHCLLKNVRLLRRQLKKLQLLKKPKFLLRILPRSRLLQPKWRKAPNVNNLKDPKYGVGKVKGYDIIRNNRGGKDPKVMYKYTHFIKSVSIPKDKVNKYQGEQFTQLKSANCCRFHGFRSIVPEYSLLQEE</sequence>
<proteinExistence type="predicted"/>
<dbReference type="AlphaFoldDB" id="A0A5A7Q0P0"/>
<comment type="caution">
    <text evidence="1">The sequence shown here is derived from an EMBL/GenBank/DDBJ whole genome shotgun (WGS) entry which is preliminary data.</text>
</comment>
<accession>A0A5A7Q0P0</accession>
<organism evidence="1 2">
    <name type="scientific">Striga asiatica</name>
    <name type="common">Asiatic witchweed</name>
    <name type="synonym">Buchnera asiatica</name>
    <dbReference type="NCBI Taxonomy" id="4170"/>
    <lineage>
        <taxon>Eukaryota</taxon>
        <taxon>Viridiplantae</taxon>
        <taxon>Streptophyta</taxon>
        <taxon>Embryophyta</taxon>
        <taxon>Tracheophyta</taxon>
        <taxon>Spermatophyta</taxon>
        <taxon>Magnoliopsida</taxon>
        <taxon>eudicotyledons</taxon>
        <taxon>Gunneridae</taxon>
        <taxon>Pentapetalae</taxon>
        <taxon>asterids</taxon>
        <taxon>lamiids</taxon>
        <taxon>Lamiales</taxon>
        <taxon>Orobanchaceae</taxon>
        <taxon>Buchnereae</taxon>
        <taxon>Striga</taxon>
    </lineage>
</organism>
<name>A0A5A7Q0P0_STRAF</name>
<dbReference type="EMBL" id="BKCP01005516">
    <property type="protein sequence ID" value="GER38679.1"/>
    <property type="molecule type" value="Genomic_DNA"/>
</dbReference>
<evidence type="ECO:0000313" key="2">
    <source>
        <dbReference type="Proteomes" id="UP000325081"/>
    </source>
</evidence>
<keyword evidence="2" id="KW-1185">Reference proteome</keyword>
<reference evidence="1" key="1">
    <citation type="journal article" date="2019" name="Curr. Biol.">
        <title>Genome Sequence of Striga asiatica Provides Insight into the Evolution of Plant Parasitism.</title>
        <authorList>
            <person name="Yoshida S."/>
            <person name="Kim S."/>
            <person name="Wafula E.K."/>
            <person name="Tanskanen J."/>
            <person name="Kim Y."/>
            <person name="Honaas L."/>
            <person name="Yang Z."/>
            <person name="Spallek T."/>
            <person name="Conn C.E."/>
            <person name="Ichihashi Y."/>
            <person name="Cheong K."/>
            <person name="Cui S."/>
            <person name="Der J.P."/>
            <person name="Gundlach H."/>
            <person name="Jiao Y."/>
            <person name="Hori C."/>
            <person name="Ishida J.K."/>
            <person name="Kasahara H."/>
            <person name="Kiba T."/>
            <person name="Kim M."/>
            <person name="Koo N."/>
            <person name="Laohavisit A."/>
            <person name="Lee Y."/>
            <person name="Lumba S."/>
            <person name="Mccourt P."/>
            <person name="Mortimer J.C."/>
            <person name="Mutuku J.M."/>
            <person name="Nomura T."/>
            <person name="Sasaki-sekimoto Y."/>
            <person name="Seto Y."/>
            <person name="Wang Y."/>
            <person name="Wakatake T."/>
            <person name="Sakakibara H."/>
            <person name="Demura T."/>
            <person name="Yamaguchi S."/>
            <person name="Yoneyama K."/>
            <person name="Manabe R."/>
            <person name="Nelson D.C."/>
            <person name="Schulman A.H."/>
            <person name="Timko M.P."/>
            <person name="Depamphilis C.W."/>
            <person name="Choi D."/>
            <person name="Shirasu K."/>
        </authorList>
    </citation>
    <scope>NUCLEOTIDE SEQUENCE [LARGE SCALE GENOMIC DNA]</scope>
    <source>
        <strain evidence="1">UVA1</strain>
    </source>
</reference>